<evidence type="ECO:0000313" key="2">
    <source>
        <dbReference type="EMBL" id="SAL05191.1"/>
    </source>
</evidence>
<dbReference type="EMBL" id="FCOX02000076">
    <property type="protein sequence ID" value="SAL05191.1"/>
    <property type="molecule type" value="Genomic_DNA"/>
</dbReference>
<keyword evidence="3" id="KW-1185">Reference proteome</keyword>
<name>A0A158EE77_9BURK</name>
<organism evidence="2 3">
    <name type="scientific">Caballeronia calidae</name>
    <dbReference type="NCBI Taxonomy" id="1777139"/>
    <lineage>
        <taxon>Bacteria</taxon>
        <taxon>Pseudomonadati</taxon>
        <taxon>Pseudomonadota</taxon>
        <taxon>Betaproteobacteria</taxon>
        <taxon>Burkholderiales</taxon>
        <taxon>Burkholderiaceae</taxon>
        <taxon>Caballeronia</taxon>
    </lineage>
</organism>
<dbReference type="AlphaFoldDB" id="A0A158EE77"/>
<evidence type="ECO:0000313" key="3">
    <source>
        <dbReference type="Proteomes" id="UP000071859"/>
    </source>
</evidence>
<protein>
    <submittedName>
        <fullName evidence="2">Uncharacterized protein</fullName>
    </submittedName>
</protein>
<reference evidence="2" key="1">
    <citation type="submission" date="2016-01" db="EMBL/GenBank/DDBJ databases">
        <authorList>
            <person name="Peeters C."/>
        </authorList>
    </citation>
    <scope>NUCLEOTIDE SEQUENCE</scope>
    <source>
        <strain evidence="2">LMG 29321</strain>
    </source>
</reference>
<dbReference type="Proteomes" id="UP000071859">
    <property type="component" value="Unassembled WGS sequence"/>
</dbReference>
<feature type="region of interest" description="Disordered" evidence="1">
    <location>
        <begin position="52"/>
        <end position="74"/>
    </location>
</feature>
<accession>A0A158EE77</accession>
<gene>
    <name evidence="2" type="ORF">AWB78_07347</name>
</gene>
<proteinExistence type="predicted"/>
<evidence type="ECO:0000256" key="1">
    <source>
        <dbReference type="SAM" id="MobiDB-lite"/>
    </source>
</evidence>
<comment type="caution">
    <text evidence="2">The sequence shown here is derived from an EMBL/GenBank/DDBJ whole genome shotgun (WGS) entry which is preliminary data.</text>
</comment>
<sequence length="74" mass="8567">MTELVEMPSSRRQKLKRKPVRGSLVHYQKRVVEVMGEARGYRVMIRSIHPDGQERGTAVKRISRRSKTNCSDQA</sequence>
<dbReference type="RefSeq" id="WP_232478011.1">
    <property type="nucleotide sequence ID" value="NZ_FCOX02000076.1"/>
</dbReference>